<gene>
    <name evidence="11" type="ORF">HERILL_LOCUS6209</name>
</gene>
<evidence type="ECO:0000256" key="2">
    <source>
        <dbReference type="ARBA" id="ARBA00022723"/>
    </source>
</evidence>
<feature type="domain" description="Nuclear receptor" evidence="10">
    <location>
        <begin position="144"/>
        <end position="219"/>
    </location>
</feature>
<dbReference type="InParanoid" id="A0A7R8YS61"/>
<dbReference type="Gene3D" id="3.30.50.10">
    <property type="entry name" value="Erythroid Transcription Factor GATA-1, subunit A"/>
    <property type="match status" value="1"/>
</dbReference>
<keyword evidence="8" id="KW-0675">Receptor</keyword>
<dbReference type="SUPFAM" id="SSF57716">
    <property type="entry name" value="Glucocorticoid receptor-like (DNA-binding domain)"/>
    <property type="match status" value="1"/>
</dbReference>
<dbReference type="Pfam" id="PF00105">
    <property type="entry name" value="zf-C4"/>
    <property type="match status" value="1"/>
</dbReference>
<reference evidence="11 12" key="1">
    <citation type="submission" date="2020-11" db="EMBL/GenBank/DDBJ databases">
        <authorList>
            <person name="Wallbank WR R."/>
            <person name="Pardo Diaz C."/>
            <person name="Kozak K."/>
            <person name="Martin S."/>
            <person name="Jiggins C."/>
            <person name="Moest M."/>
            <person name="Warren A I."/>
            <person name="Generalovic N T."/>
            <person name="Byers J.R.P. K."/>
            <person name="Montejo-Kovacevich G."/>
            <person name="Yen C E."/>
        </authorList>
    </citation>
    <scope>NUCLEOTIDE SEQUENCE [LARGE SCALE GENOMIC DNA]</scope>
</reference>
<organism evidence="11 12">
    <name type="scientific">Hermetia illucens</name>
    <name type="common">Black soldier fly</name>
    <dbReference type="NCBI Taxonomy" id="343691"/>
    <lineage>
        <taxon>Eukaryota</taxon>
        <taxon>Metazoa</taxon>
        <taxon>Ecdysozoa</taxon>
        <taxon>Arthropoda</taxon>
        <taxon>Hexapoda</taxon>
        <taxon>Insecta</taxon>
        <taxon>Pterygota</taxon>
        <taxon>Neoptera</taxon>
        <taxon>Endopterygota</taxon>
        <taxon>Diptera</taxon>
        <taxon>Brachycera</taxon>
        <taxon>Stratiomyomorpha</taxon>
        <taxon>Stratiomyidae</taxon>
        <taxon>Hermetiinae</taxon>
        <taxon>Hermetia</taxon>
    </lineage>
</organism>
<sequence length="222" mass="24253">MDIYNNLEQSSTLRSSLVKNGCSDIDIVAVNNNNCGGSGQQDDDLDDLPEVSFDASSDFNLDFFDTTEDSSVQGGFSDPGSVESVSVGSPPPVAVNKFLLHDDNEFATAERLSSSLSSASANTKADQQFAVADSNSNSSVVKTFVPCKVCGDKASGYHYGVTSCEGCKGFFRRSIQKQIEYRCLRDGKCLVIRLNRNRCQYCRFKKCLSAGMSRDCKYNLNR</sequence>
<dbReference type="GO" id="GO:0008270">
    <property type="term" value="F:zinc ion binding"/>
    <property type="evidence" value="ECO:0007669"/>
    <property type="project" value="UniProtKB-KW"/>
</dbReference>
<keyword evidence="9" id="KW-0539">Nucleus</keyword>
<evidence type="ECO:0000256" key="4">
    <source>
        <dbReference type="ARBA" id="ARBA00022833"/>
    </source>
</evidence>
<evidence type="ECO:0000256" key="3">
    <source>
        <dbReference type="ARBA" id="ARBA00022771"/>
    </source>
</evidence>
<dbReference type="FunFam" id="3.30.50.10:FF:000056">
    <property type="entry name" value="Peroxisome proliferator-activated receptor gamma"/>
    <property type="match status" value="1"/>
</dbReference>
<evidence type="ECO:0000256" key="1">
    <source>
        <dbReference type="ARBA" id="ARBA00004123"/>
    </source>
</evidence>
<dbReference type="PANTHER" id="PTHR45805">
    <property type="entry name" value="NUCLEAR HORMONE RECEPTOR HR3-RELATED"/>
    <property type="match status" value="1"/>
</dbReference>
<protein>
    <recommendedName>
        <fullName evidence="10">Nuclear receptor domain-containing protein</fullName>
    </recommendedName>
</protein>
<dbReference type="OrthoDB" id="6081310at2759"/>
<keyword evidence="6" id="KW-0238">DNA-binding</keyword>
<keyword evidence="5" id="KW-0805">Transcription regulation</keyword>
<dbReference type="PROSITE" id="PS51030">
    <property type="entry name" value="NUCLEAR_REC_DBD_2"/>
    <property type="match status" value="1"/>
</dbReference>
<keyword evidence="12" id="KW-1185">Reference proteome</keyword>
<keyword evidence="4" id="KW-0862">Zinc</keyword>
<dbReference type="AlphaFoldDB" id="A0A7R8YS61"/>
<evidence type="ECO:0000313" key="12">
    <source>
        <dbReference type="Proteomes" id="UP000594454"/>
    </source>
</evidence>
<dbReference type="PROSITE" id="PS00031">
    <property type="entry name" value="NUCLEAR_REC_DBD_1"/>
    <property type="match status" value="1"/>
</dbReference>
<dbReference type="InterPro" id="IPR013088">
    <property type="entry name" value="Znf_NHR/GATA"/>
</dbReference>
<keyword evidence="7" id="KW-0804">Transcription</keyword>
<evidence type="ECO:0000259" key="10">
    <source>
        <dbReference type="PROSITE" id="PS51030"/>
    </source>
</evidence>
<accession>A0A7R8YS61</accession>
<evidence type="ECO:0000313" key="11">
    <source>
        <dbReference type="EMBL" id="CAD7083236.1"/>
    </source>
</evidence>
<name>A0A7R8YS61_HERIL</name>
<evidence type="ECO:0000256" key="8">
    <source>
        <dbReference type="ARBA" id="ARBA00023170"/>
    </source>
</evidence>
<dbReference type="InterPro" id="IPR001628">
    <property type="entry name" value="Znf_hrmn_rcpt"/>
</dbReference>
<dbReference type="GO" id="GO:0043565">
    <property type="term" value="F:sequence-specific DNA binding"/>
    <property type="evidence" value="ECO:0007669"/>
    <property type="project" value="InterPro"/>
</dbReference>
<keyword evidence="2" id="KW-0479">Metal-binding</keyword>
<dbReference type="Proteomes" id="UP000594454">
    <property type="component" value="Chromosome 2"/>
</dbReference>
<dbReference type="SMART" id="SM00399">
    <property type="entry name" value="ZnF_C4"/>
    <property type="match status" value="1"/>
</dbReference>
<proteinExistence type="predicted"/>
<dbReference type="PRINTS" id="PR00047">
    <property type="entry name" value="STROIDFINGER"/>
</dbReference>
<evidence type="ECO:0000256" key="9">
    <source>
        <dbReference type="ARBA" id="ARBA00023242"/>
    </source>
</evidence>
<dbReference type="GO" id="GO:0003700">
    <property type="term" value="F:DNA-binding transcription factor activity"/>
    <property type="evidence" value="ECO:0007669"/>
    <property type="project" value="InterPro"/>
</dbReference>
<dbReference type="PANTHER" id="PTHR45805:SF10">
    <property type="entry name" value="ECDYSONE-INDUCED PROTEIN 78C"/>
    <property type="match status" value="1"/>
</dbReference>
<comment type="subcellular location">
    <subcellularLocation>
        <location evidence="1">Nucleus</location>
    </subcellularLocation>
</comment>
<evidence type="ECO:0000256" key="6">
    <source>
        <dbReference type="ARBA" id="ARBA00023125"/>
    </source>
</evidence>
<evidence type="ECO:0000256" key="5">
    <source>
        <dbReference type="ARBA" id="ARBA00023015"/>
    </source>
</evidence>
<dbReference type="GO" id="GO:0005634">
    <property type="term" value="C:nucleus"/>
    <property type="evidence" value="ECO:0007669"/>
    <property type="project" value="UniProtKB-SubCell"/>
</dbReference>
<evidence type="ECO:0000256" key="7">
    <source>
        <dbReference type="ARBA" id="ARBA00023163"/>
    </source>
</evidence>
<keyword evidence="3" id="KW-0863">Zinc-finger</keyword>
<dbReference type="EMBL" id="LR899010">
    <property type="protein sequence ID" value="CAD7083236.1"/>
    <property type="molecule type" value="Genomic_DNA"/>
</dbReference>